<dbReference type="Proteomes" id="UP000193710">
    <property type="component" value="Unassembled WGS sequence"/>
</dbReference>
<dbReference type="RefSeq" id="WP_051641244.1">
    <property type="nucleotide sequence ID" value="NZ_HG964446.1"/>
</dbReference>
<dbReference type="AlphaFoldDB" id="A0A024JXK9"/>
<proteinExistence type="predicted"/>
<evidence type="ECO:0000313" key="3">
    <source>
        <dbReference type="EMBL" id="ORX02187.1"/>
    </source>
</evidence>
<keyword evidence="4" id="KW-1185">Reference proteome</keyword>
<protein>
    <submittedName>
        <fullName evidence="2">FkbM family methyltransferase</fullName>
    </submittedName>
</protein>
<dbReference type="HOGENOM" id="CLU_1085125_0_0_11"/>
<dbReference type="Proteomes" id="UP000028880">
    <property type="component" value="Unassembled WGS sequence"/>
</dbReference>
<feature type="domain" description="Methyltransferase FkbM" evidence="1">
    <location>
        <begin position="35"/>
        <end position="189"/>
    </location>
</feature>
<dbReference type="EMBL" id="HG964446">
    <property type="protein sequence ID" value="CDO88371.1"/>
    <property type="molecule type" value="Genomic_DNA"/>
</dbReference>
<dbReference type="GO" id="GO:0008168">
    <property type="term" value="F:methyltransferase activity"/>
    <property type="evidence" value="ECO:0007669"/>
    <property type="project" value="UniProtKB-KW"/>
</dbReference>
<gene>
    <name evidence="3" type="ORF">AWC29_20240</name>
    <name evidence="2" type="ORF">BN973_02735</name>
</gene>
<keyword evidence="2" id="KW-0489">Methyltransferase</keyword>
<dbReference type="eggNOG" id="COG2265">
    <property type="taxonomic scope" value="Bacteria"/>
</dbReference>
<dbReference type="Gene3D" id="3.40.50.150">
    <property type="entry name" value="Vaccinia Virus protein VP39"/>
    <property type="match status" value="1"/>
</dbReference>
<dbReference type="InterPro" id="IPR006342">
    <property type="entry name" value="FkbM_mtfrase"/>
</dbReference>
<dbReference type="NCBIfam" id="TIGR01444">
    <property type="entry name" value="fkbM_fam"/>
    <property type="match status" value="1"/>
</dbReference>
<reference evidence="3 4" key="3">
    <citation type="submission" date="2016-01" db="EMBL/GenBank/DDBJ databases">
        <title>The new phylogeny of the genus Mycobacterium.</title>
        <authorList>
            <person name="Tarcisio F."/>
            <person name="Conor M."/>
            <person name="Antonella G."/>
            <person name="Elisabetta G."/>
            <person name="Giulia F.S."/>
            <person name="Sara T."/>
            <person name="Anna F."/>
            <person name="Clotilde B."/>
            <person name="Roberto B."/>
            <person name="Veronica D.S."/>
            <person name="Fabio R."/>
            <person name="Monica P."/>
            <person name="Olivier J."/>
            <person name="Enrico T."/>
            <person name="Nicola S."/>
        </authorList>
    </citation>
    <scope>NUCLEOTIDE SEQUENCE [LARGE SCALE GENOMIC DNA]</scope>
    <source>
        <strain evidence="3 4">DSM 44626</strain>
    </source>
</reference>
<dbReference type="SUPFAM" id="SSF53335">
    <property type="entry name" value="S-adenosyl-L-methionine-dependent methyltransferases"/>
    <property type="match status" value="1"/>
</dbReference>
<evidence type="ECO:0000313" key="2">
    <source>
        <dbReference type="EMBL" id="CDO88371.1"/>
    </source>
</evidence>
<evidence type="ECO:0000313" key="4">
    <source>
        <dbReference type="Proteomes" id="UP000193710"/>
    </source>
</evidence>
<reference evidence="2" key="1">
    <citation type="journal article" date="2014" name="Genome Announc.">
        <title>Draft Genome Sequence of Mycobacterium triplex DSM 44626.</title>
        <authorList>
            <person name="Sassi M."/>
            <person name="Croce O."/>
            <person name="Robert C."/>
            <person name="Raoult D."/>
            <person name="Drancourt M."/>
        </authorList>
    </citation>
    <scope>NUCLEOTIDE SEQUENCE [LARGE SCALE GENOMIC DNA]</scope>
    <source>
        <strain evidence="2">DSM 44626</strain>
    </source>
</reference>
<sequence>MVLKSLARRILPPWDLDEVGIVYHVIGAAPGTMLDVGAHQGYSAAPFLVRKWTVHAFEPDPANRAILSNRFPNITIDPRAVAEKDGDEVSLFTSDVSSGISTLSPFHATHEATTTVRTVRLDTYIREQGIKQVDFLKIDTEGYDLFALRTFPWDTLHPTAVVCEFEDNKTTRLGHDVHDIARFVQERGYAVLVSEWEPITEYGVRHTWRRFARYPTELGPDSWGNLIAVEPSLLESVERAGESAVRRMRIRRWAES</sequence>
<evidence type="ECO:0000259" key="1">
    <source>
        <dbReference type="Pfam" id="PF05050"/>
    </source>
</evidence>
<dbReference type="Pfam" id="PF05050">
    <property type="entry name" value="Methyltransf_21"/>
    <property type="match status" value="1"/>
</dbReference>
<dbReference type="OrthoDB" id="9810122at2"/>
<dbReference type="InterPro" id="IPR029063">
    <property type="entry name" value="SAM-dependent_MTases_sf"/>
</dbReference>
<dbReference type="STRING" id="47839.BN973_02735"/>
<name>A0A024JXK9_9MYCO</name>
<keyword evidence="2" id="KW-0808">Transferase</keyword>
<dbReference type="InterPro" id="IPR052514">
    <property type="entry name" value="SAM-dependent_MTase"/>
</dbReference>
<accession>A0A024JXK9</accession>
<reference evidence="2" key="2">
    <citation type="submission" date="2014-04" db="EMBL/GenBank/DDBJ databases">
        <authorList>
            <person name="Xu Y.W."/>
            <person name="Yang Q."/>
        </authorList>
    </citation>
    <scope>NUCLEOTIDE SEQUENCE</scope>
    <source>
        <strain evidence="2">DSM 44626</strain>
    </source>
</reference>
<dbReference type="PANTHER" id="PTHR34203:SF15">
    <property type="entry name" value="SLL1173 PROTEIN"/>
    <property type="match status" value="1"/>
</dbReference>
<organism evidence="2">
    <name type="scientific">Mycobacterium triplex</name>
    <dbReference type="NCBI Taxonomy" id="47839"/>
    <lineage>
        <taxon>Bacteria</taxon>
        <taxon>Bacillati</taxon>
        <taxon>Actinomycetota</taxon>
        <taxon>Actinomycetes</taxon>
        <taxon>Mycobacteriales</taxon>
        <taxon>Mycobacteriaceae</taxon>
        <taxon>Mycobacterium</taxon>
        <taxon>Mycobacterium simiae complex</taxon>
    </lineage>
</organism>
<dbReference type="PANTHER" id="PTHR34203">
    <property type="entry name" value="METHYLTRANSFERASE, FKBM FAMILY PROTEIN"/>
    <property type="match status" value="1"/>
</dbReference>
<dbReference type="EMBL" id="LQPY01000027">
    <property type="protein sequence ID" value="ORX02187.1"/>
    <property type="molecule type" value="Genomic_DNA"/>
</dbReference>
<dbReference type="GO" id="GO:0032259">
    <property type="term" value="P:methylation"/>
    <property type="evidence" value="ECO:0007669"/>
    <property type="project" value="UniProtKB-KW"/>
</dbReference>